<proteinExistence type="predicted"/>
<reference evidence="2 3" key="1">
    <citation type="journal article" date="2018" name="Sci. Rep.">
        <title>Genome sequence of the cauliflower mushroom Sparassis crispa (Hanabiratake) and its association with beneficial usage.</title>
        <authorList>
            <person name="Kiyama R."/>
            <person name="Furutani Y."/>
            <person name="Kawaguchi K."/>
            <person name="Nakanishi T."/>
        </authorList>
    </citation>
    <scope>NUCLEOTIDE SEQUENCE [LARGE SCALE GENOMIC DNA]</scope>
</reference>
<evidence type="ECO:0000313" key="3">
    <source>
        <dbReference type="Proteomes" id="UP000287166"/>
    </source>
</evidence>
<dbReference type="EMBL" id="BFAD01000005">
    <property type="protein sequence ID" value="GBE83604.1"/>
    <property type="molecule type" value="Genomic_DNA"/>
</dbReference>
<organism evidence="2 3">
    <name type="scientific">Sparassis crispa</name>
    <dbReference type="NCBI Taxonomy" id="139825"/>
    <lineage>
        <taxon>Eukaryota</taxon>
        <taxon>Fungi</taxon>
        <taxon>Dikarya</taxon>
        <taxon>Basidiomycota</taxon>
        <taxon>Agaricomycotina</taxon>
        <taxon>Agaricomycetes</taxon>
        <taxon>Polyporales</taxon>
        <taxon>Sparassidaceae</taxon>
        <taxon>Sparassis</taxon>
    </lineage>
</organism>
<dbReference type="OrthoDB" id="3364747at2759"/>
<dbReference type="InterPro" id="IPR027267">
    <property type="entry name" value="AH/BAR_dom_sf"/>
</dbReference>
<dbReference type="InParanoid" id="A0A401GPB6"/>
<feature type="compositionally biased region" description="Basic and acidic residues" evidence="1">
    <location>
        <begin position="10"/>
        <end position="31"/>
    </location>
</feature>
<comment type="caution">
    <text evidence="2">The sequence shown here is derived from an EMBL/GenBank/DDBJ whole genome shotgun (WGS) entry which is preliminary data.</text>
</comment>
<protein>
    <submittedName>
        <fullName evidence="2">Uncharacterized protein</fullName>
    </submittedName>
</protein>
<keyword evidence="3" id="KW-1185">Reference proteome</keyword>
<evidence type="ECO:0000313" key="2">
    <source>
        <dbReference type="EMBL" id="GBE83604.1"/>
    </source>
</evidence>
<feature type="region of interest" description="Disordered" evidence="1">
    <location>
        <begin position="75"/>
        <end position="104"/>
    </location>
</feature>
<dbReference type="Proteomes" id="UP000287166">
    <property type="component" value="Unassembled WGS sequence"/>
</dbReference>
<dbReference type="RefSeq" id="XP_027614517.1">
    <property type="nucleotide sequence ID" value="XM_027758716.1"/>
</dbReference>
<dbReference type="GeneID" id="38780521"/>
<dbReference type="SUPFAM" id="SSF103657">
    <property type="entry name" value="BAR/IMD domain-like"/>
    <property type="match status" value="1"/>
</dbReference>
<evidence type="ECO:0000256" key="1">
    <source>
        <dbReference type="SAM" id="MobiDB-lite"/>
    </source>
</evidence>
<accession>A0A401GPB6</accession>
<name>A0A401GPB6_9APHY</name>
<sequence>MPLIGGSKPSDPEIRKAEKSAANEARHEQRNLEHAVKDLNKAEKSHEKGIKAVDKAQHALDEAVKEEHATAMELNKAEHKHDTAVADHRNAVKELELSKQHEQRLQEDVLQCRRTMEELRKQRDANDRTREGKLSQLHASSTRIIDEGSSRVPTGAA</sequence>
<feature type="region of interest" description="Disordered" evidence="1">
    <location>
        <begin position="119"/>
        <end position="157"/>
    </location>
</feature>
<feature type="region of interest" description="Disordered" evidence="1">
    <location>
        <begin position="1"/>
        <end position="31"/>
    </location>
</feature>
<feature type="compositionally biased region" description="Basic and acidic residues" evidence="1">
    <location>
        <begin position="119"/>
        <end position="133"/>
    </location>
</feature>
<gene>
    <name evidence="2" type="ORF">SCP_0506590</name>
</gene>
<dbReference type="AlphaFoldDB" id="A0A401GPB6"/>